<proteinExistence type="inferred from homology"/>
<dbReference type="PANTHER" id="PTHR10201">
    <property type="entry name" value="MATRIX METALLOPROTEINASE"/>
    <property type="match status" value="1"/>
</dbReference>
<feature type="domain" description="Peptidoglycan binding-like" evidence="9">
    <location>
        <begin position="35"/>
        <end position="96"/>
    </location>
</feature>
<dbReference type="SUPFAM" id="SSF47090">
    <property type="entry name" value="PGBD-like"/>
    <property type="match status" value="1"/>
</dbReference>
<gene>
    <name evidence="10" type="ORF">BUALT_BualtUnG0010800</name>
</gene>
<feature type="binding site" evidence="6">
    <location>
        <position position="184"/>
    </location>
    <ligand>
        <name>Ca(2+)</name>
        <dbReference type="ChEBI" id="CHEBI:29108"/>
        <label>2</label>
    </ligand>
</feature>
<comment type="cofactor">
    <cofactor evidence="6">
        <name>Ca(2+)</name>
        <dbReference type="ChEBI" id="CHEBI:29108"/>
    </cofactor>
    <text evidence="6">Can bind about 5 Ca(2+) ions per subunit.</text>
</comment>
<dbReference type="GO" id="GO:0030574">
    <property type="term" value="P:collagen catabolic process"/>
    <property type="evidence" value="ECO:0007669"/>
    <property type="project" value="TreeGrafter"/>
</dbReference>
<dbReference type="GO" id="GO:0008270">
    <property type="term" value="F:zinc ion binding"/>
    <property type="evidence" value="ECO:0007669"/>
    <property type="project" value="InterPro"/>
</dbReference>
<evidence type="ECO:0000313" key="10">
    <source>
        <dbReference type="EMBL" id="KAG8363043.1"/>
    </source>
</evidence>
<dbReference type="EMBL" id="WHWC01000091">
    <property type="protein sequence ID" value="KAG8363043.1"/>
    <property type="molecule type" value="Genomic_DNA"/>
</dbReference>
<comment type="similarity">
    <text evidence="1">Belongs to the peptidase M10A family. Matrix metalloproteinases (MMPs) subfamily.</text>
</comment>
<evidence type="ECO:0000256" key="2">
    <source>
        <dbReference type="ARBA" id="ARBA00022670"/>
    </source>
</evidence>
<sequence>MLSHANSPQSNAENSSPLSLLNNLVGTLKGHKAKGIYELKMHLSNLGYMKNHNKNSNNKAHPNDDFFDEDLELAIKKYQLYFHLKVNGALDTKTVENLLLPRCGVADIINLNESRINNMPNNIVSHYTFFPGEPKWPPTKRSLTYSFPIDTRKDIMHPISEATKEWANVTDFKFKYIKNYDQADIKISFQYRDHGMGRRLMGHWGFWLMLLLQMMEGFTLMEMRGGLMVSKQVMQKQSLGGISLGDDVLSLMVEPQIDQSVIVALVIVYGMIIHKL</sequence>
<organism evidence="10 11">
    <name type="scientific">Buddleja alternifolia</name>
    <dbReference type="NCBI Taxonomy" id="168488"/>
    <lineage>
        <taxon>Eukaryota</taxon>
        <taxon>Viridiplantae</taxon>
        <taxon>Streptophyta</taxon>
        <taxon>Embryophyta</taxon>
        <taxon>Tracheophyta</taxon>
        <taxon>Spermatophyta</taxon>
        <taxon>Magnoliopsida</taxon>
        <taxon>eudicotyledons</taxon>
        <taxon>Gunneridae</taxon>
        <taxon>Pentapetalae</taxon>
        <taxon>asterids</taxon>
        <taxon>lamiids</taxon>
        <taxon>Lamiales</taxon>
        <taxon>Scrophulariaceae</taxon>
        <taxon>Buddlejeae</taxon>
        <taxon>Buddleja</taxon>
    </lineage>
</organism>
<dbReference type="PRINTS" id="PR00138">
    <property type="entry name" value="MATRIXIN"/>
</dbReference>
<dbReference type="Pfam" id="PF01471">
    <property type="entry name" value="PG_binding_1"/>
    <property type="match status" value="1"/>
</dbReference>
<dbReference type="GO" id="GO:0030198">
    <property type="term" value="P:extracellular matrix organization"/>
    <property type="evidence" value="ECO:0007669"/>
    <property type="project" value="TreeGrafter"/>
</dbReference>
<dbReference type="InterPro" id="IPR001818">
    <property type="entry name" value="Pept_M10_metallopeptidase"/>
</dbReference>
<evidence type="ECO:0008006" key="12">
    <source>
        <dbReference type="Google" id="ProtNLM"/>
    </source>
</evidence>
<keyword evidence="3 6" id="KW-0479">Metal-binding</keyword>
<dbReference type="GO" id="GO:0031012">
    <property type="term" value="C:extracellular matrix"/>
    <property type="evidence" value="ECO:0007669"/>
    <property type="project" value="InterPro"/>
</dbReference>
<dbReference type="InterPro" id="IPR036365">
    <property type="entry name" value="PGBD-like_sf"/>
</dbReference>
<keyword evidence="6" id="KW-0106">Calcium</keyword>
<comment type="caution">
    <text evidence="10">The sequence shown here is derived from an EMBL/GenBank/DDBJ whole genome shotgun (WGS) entry which is preliminary data.</text>
</comment>
<reference evidence="10" key="1">
    <citation type="submission" date="2019-10" db="EMBL/GenBank/DDBJ databases">
        <authorList>
            <person name="Zhang R."/>
            <person name="Pan Y."/>
            <person name="Wang J."/>
            <person name="Ma R."/>
            <person name="Yu S."/>
        </authorList>
    </citation>
    <scope>NUCLEOTIDE SEQUENCE</scope>
    <source>
        <strain evidence="10">LA-IB0</strain>
        <tissue evidence="10">Leaf</tissue>
    </source>
</reference>
<name>A0AAV6W094_9LAMI</name>
<evidence type="ECO:0000256" key="7">
    <source>
        <dbReference type="PIRSR" id="PIRSR621190-5"/>
    </source>
</evidence>
<dbReference type="InterPro" id="IPR024079">
    <property type="entry name" value="MetalloPept_cat_dom_sf"/>
</dbReference>
<evidence type="ECO:0000256" key="6">
    <source>
        <dbReference type="PIRSR" id="PIRSR621190-2"/>
    </source>
</evidence>
<keyword evidence="2" id="KW-0645">Protease</keyword>
<dbReference type="GO" id="GO:0004222">
    <property type="term" value="F:metalloendopeptidase activity"/>
    <property type="evidence" value="ECO:0007669"/>
    <property type="project" value="InterPro"/>
</dbReference>
<evidence type="ECO:0000256" key="3">
    <source>
        <dbReference type="ARBA" id="ARBA00022723"/>
    </source>
</evidence>
<feature type="binding site" description="in inhibited form" evidence="6">
    <location>
        <position position="103"/>
    </location>
    <ligand>
        <name>Zn(2+)</name>
        <dbReference type="ChEBI" id="CHEBI:29105"/>
        <label>2</label>
        <note>catalytic</note>
    </ligand>
</feature>
<keyword evidence="4" id="KW-0378">Hydrolase</keyword>
<keyword evidence="5 6" id="KW-0862">Zinc</keyword>
<dbReference type="PANTHER" id="PTHR10201:SF213">
    <property type="entry name" value="METALLOENDOPROTEINASE 2-MMP-LIKE"/>
    <property type="match status" value="1"/>
</dbReference>
<evidence type="ECO:0000256" key="5">
    <source>
        <dbReference type="ARBA" id="ARBA00022833"/>
    </source>
</evidence>
<keyword evidence="11" id="KW-1185">Reference proteome</keyword>
<comment type="cofactor">
    <cofactor evidence="6">
        <name>Zn(2+)</name>
        <dbReference type="ChEBI" id="CHEBI:29105"/>
    </cofactor>
    <text evidence="6">Binds 2 Zn(2+) ions per subunit.</text>
</comment>
<protein>
    <recommendedName>
        <fullName evidence="12">Peptidoglycan binding-like domain-containing protein</fullName>
    </recommendedName>
</protein>
<feature type="binding site" evidence="6">
    <location>
        <position position="194"/>
    </location>
    <ligand>
        <name>Zn(2+)</name>
        <dbReference type="ChEBI" id="CHEBI:29105"/>
        <label>1</label>
    </ligand>
</feature>
<evidence type="ECO:0000313" key="11">
    <source>
        <dbReference type="Proteomes" id="UP000826271"/>
    </source>
</evidence>
<feature type="domain" description="Peptidase M10 metallopeptidase" evidence="8">
    <location>
        <begin position="136"/>
        <end position="202"/>
    </location>
</feature>
<dbReference type="Gene3D" id="3.40.390.10">
    <property type="entry name" value="Collagenase (Catalytic Domain)"/>
    <property type="match status" value="1"/>
</dbReference>
<dbReference type="InterPro" id="IPR025659">
    <property type="entry name" value="Tubby-like_C"/>
</dbReference>
<evidence type="ECO:0000256" key="1">
    <source>
        <dbReference type="ARBA" id="ARBA00009614"/>
    </source>
</evidence>
<dbReference type="InterPro" id="IPR002477">
    <property type="entry name" value="Peptidoglycan-bd-like"/>
</dbReference>
<dbReference type="SUPFAM" id="SSF55486">
    <property type="entry name" value="Metalloproteases ('zincins'), catalytic domain"/>
    <property type="match status" value="1"/>
</dbReference>
<evidence type="ECO:0000259" key="9">
    <source>
        <dbReference type="Pfam" id="PF01471"/>
    </source>
</evidence>
<evidence type="ECO:0000256" key="4">
    <source>
        <dbReference type="ARBA" id="ARBA00022801"/>
    </source>
</evidence>
<dbReference type="AlphaFoldDB" id="A0AAV6W094"/>
<feature type="short sequence motif" description="Cysteine switch" evidence="7">
    <location>
        <begin position="101"/>
        <end position="124"/>
    </location>
</feature>
<accession>A0AAV6W094</accession>
<evidence type="ECO:0000259" key="8">
    <source>
        <dbReference type="Pfam" id="PF00413"/>
    </source>
</evidence>
<dbReference type="InterPro" id="IPR021190">
    <property type="entry name" value="Pept_M10A"/>
</dbReference>
<dbReference type="Pfam" id="PF00413">
    <property type="entry name" value="Peptidase_M10"/>
    <property type="match status" value="1"/>
</dbReference>
<dbReference type="Proteomes" id="UP000826271">
    <property type="component" value="Unassembled WGS sequence"/>
</dbReference>
<dbReference type="SUPFAM" id="SSF54518">
    <property type="entry name" value="Tubby C-terminal domain-like"/>
    <property type="match status" value="1"/>
</dbReference>
<dbReference type="GO" id="GO:0006508">
    <property type="term" value="P:proteolysis"/>
    <property type="evidence" value="ECO:0007669"/>
    <property type="project" value="UniProtKB-KW"/>
</dbReference>